<dbReference type="AlphaFoldDB" id="A0A2P4Q7L6"/>
<keyword evidence="1" id="KW-1133">Transmembrane helix</keyword>
<name>A0A2P4Q7L6_RHIID</name>
<evidence type="ECO:0000256" key="1">
    <source>
        <dbReference type="SAM" id="Phobius"/>
    </source>
</evidence>
<evidence type="ECO:0000313" key="3">
    <source>
        <dbReference type="Proteomes" id="UP000018888"/>
    </source>
</evidence>
<dbReference type="Proteomes" id="UP000018888">
    <property type="component" value="Unassembled WGS sequence"/>
</dbReference>
<dbReference type="EMBL" id="AUPC02000081">
    <property type="protein sequence ID" value="POG73630.1"/>
    <property type="molecule type" value="Genomic_DNA"/>
</dbReference>
<evidence type="ECO:0000313" key="2">
    <source>
        <dbReference type="EMBL" id="POG73630.1"/>
    </source>
</evidence>
<keyword evidence="1" id="KW-0472">Membrane</keyword>
<feature type="transmembrane region" description="Helical" evidence="1">
    <location>
        <begin position="12"/>
        <end position="34"/>
    </location>
</feature>
<reference evidence="2 3" key="2">
    <citation type="journal article" date="2018" name="New Phytol.">
        <title>High intraspecific genome diversity in the model arbuscular mycorrhizal symbiont Rhizophagus irregularis.</title>
        <authorList>
            <person name="Chen E.C.H."/>
            <person name="Morin E."/>
            <person name="Beaudet D."/>
            <person name="Noel J."/>
            <person name="Yildirir G."/>
            <person name="Ndikumana S."/>
            <person name="Charron P."/>
            <person name="St-Onge C."/>
            <person name="Giorgi J."/>
            <person name="Kruger M."/>
            <person name="Marton T."/>
            <person name="Ropars J."/>
            <person name="Grigoriev I.V."/>
            <person name="Hainaut M."/>
            <person name="Henrissat B."/>
            <person name="Roux C."/>
            <person name="Martin F."/>
            <person name="Corradi N."/>
        </authorList>
    </citation>
    <scope>NUCLEOTIDE SEQUENCE [LARGE SCALE GENOMIC DNA]</scope>
    <source>
        <strain evidence="2 3">DAOM 197198</strain>
    </source>
</reference>
<keyword evidence="1" id="KW-0812">Transmembrane</keyword>
<gene>
    <name evidence="2" type="ORF">GLOIN_2v1583765</name>
</gene>
<proteinExistence type="predicted"/>
<comment type="caution">
    <text evidence="2">The sequence shown here is derived from an EMBL/GenBank/DDBJ whole genome shotgun (WGS) entry which is preliminary data.</text>
</comment>
<accession>A0A2P4Q7L6</accession>
<organism evidence="2 3">
    <name type="scientific">Rhizophagus irregularis (strain DAOM 181602 / DAOM 197198 / MUCL 43194)</name>
    <name type="common">Arbuscular mycorrhizal fungus</name>
    <name type="synonym">Glomus intraradices</name>
    <dbReference type="NCBI Taxonomy" id="747089"/>
    <lineage>
        <taxon>Eukaryota</taxon>
        <taxon>Fungi</taxon>
        <taxon>Fungi incertae sedis</taxon>
        <taxon>Mucoromycota</taxon>
        <taxon>Glomeromycotina</taxon>
        <taxon>Glomeromycetes</taxon>
        <taxon>Glomerales</taxon>
        <taxon>Glomeraceae</taxon>
        <taxon>Rhizophagus</taxon>
    </lineage>
</organism>
<protein>
    <submittedName>
        <fullName evidence="2">Uncharacterized protein</fullName>
    </submittedName>
</protein>
<sequence length="55" mass="6722">MNLDHVKASLQLYYIIVLRLFFVFSPIFKILLYIKDHDVIIELYKCCDTMIEYLY</sequence>
<keyword evidence="3" id="KW-1185">Reference proteome</keyword>
<reference evidence="2 3" key="1">
    <citation type="journal article" date="2013" name="Proc. Natl. Acad. Sci. U.S.A.">
        <title>Genome of an arbuscular mycorrhizal fungus provides insight into the oldest plant symbiosis.</title>
        <authorList>
            <person name="Tisserant E."/>
            <person name="Malbreil M."/>
            <person name="Kuo A."/>
            <person name="Kohler A."/>
            <person name="Symeonidi A."/>
            <person name="Balestrini R."/>
            <person name="Charron P."/>
            <person name="Duensing N."/>
            <person name="Frei Dit Frey N."/>
            <person name="Gianinazzi-Pearson V."/>
            <person name="Gilbert L.B."/>
            <person name="Handa Y."/>
            <person name="Herr J.R."/>
            <person name="Hijri M."/>
            <person name="Koul R."/>
            <person name="Kawaguchi M."/>
            <person name="Krajinski F."/>
            <person name="Lammers P.J."/>
            <person name="Masclaux F.G."/>
            <person name="Murat C."/>
            <person name="Morin E."/>
            <person name="Ndikumana S."/>
            <person name="Pagni M."/>
            <person name="Petitpierre D."/>
            <person name="Requena N."/>
            <person name="Rosikiewicz P."/>
            <person name="Riley R."/>
            <person name="Saito K."/>
            <person name="San Clemente H."/>
            <person name="Shapiro H."/>
            <person name="van Tuinen D."/>
            <person name="Becard G."/>
            <person name="Bonfante P."/>
            <person name="Paszkowski U."/>
            <person name="Shachar-Hill Y.Y."/>
            <person name="Tuskan G.A."/>
            <person name="Young P.W."/>
            <person name="Sanders I.R."/>
            <person name="Henrissat B."/>
            <person name="Rensing S.A."/>
            <person name="Grigoriev I.V."/>
            <person name="Corradi N."/>
            <person name="Roux C."/>
            <person name="Martin F."/>
        </authorList>
    </citation>
    <scope>NUCLEOTIDE SEQUENCE [LARGE SCALE GENOMIC DNA]</scope>
    <source>
        <strain evidence="2 3">DAOM 197198</strain>
    </source>
</reference>